<dbReference type="AlphaFoldDB" id="A0A4P6XRJ9"/>
<dbReference type="InterPro" id="IPR029217">
    <property type="entry name" value="Spo7_2_N"/>
</dbReference>
<keyword evidence="4" id="KW-1185">Reference proteome</keyword>
<dbReference type="GO" id="GO:0005628">
    <property type="term" value="C:prospore membrane"/>
    <property type="evidence" value="ECO:0007669"/>
    <property type="project" value="TreeGrafter"/>
</dbReference>
<dbReference type="EMBL" id="CP034459">
    <property type="protein sequence ID" value="QBM89709.1"/>
    <property type="molecule type" value="Genomic_DNA"/>
</dbReference>
<reference evidence="4" key="1">
    <citation type="submission" date="2019-03" db="EMBL/GenBank/DDBJ databases">
        <title>Snf2 controls pulcherriminic acid biosynthesis and connects pigmentation and antifungal activity of the yeast Metschnikowia pulcherrima.</title>
        <authorList>
            <person name="Gore-Lloyd D."/>
            <person name="Sumann I."/>
            <person name="Brachmann A.O."/>
            <person name="Schneeberger K."/>
            <person name="Ortiz-Merino R.A."/>
            <person name="Moreno-Beltran M."/>
            <person name="Schlaefli M."/>
            <person name="Kirner P."/>
            <person name="Santos Kron A."/>
            <person name="Wolfe K.H."/>
            <person name="Piel J."/>
            <person name="Ahrens C.H."/>
            <person name="Henk D."/>
            <person name="Freimoser F.M."/>
        </authorList>
    </citation>
    <scope>NUCLEOTIDE SEQUENCE [LARGE SCALE GENOMIC DNA]</scope>
    <source>
        <strain evidence="4">APC 1.2</strain>
    </source>
</reference>
<dbReference type="GO" id="GO:1902657">
    <property type="term" value="P:protein localization to prospore membrane"/>
    <property type="evidence" value="ECO:0007669"/>
    <property type="project" value="InterPro"/>
</dbReference>
<dbReference type="InterPro" id="IPR040345">
    <property type="entry name" value="Mug56/Spo71"/>
</dbReference>
<accession>A0A4P6XRJ9</accession>
<proteinExistence type="predicted"/>
<dbReference type="Pfam" id="PF23207">
    <property type="entry name" value="PH_SPO71"/>
    <property type="match status" value="1"/>
</dbReference>
<evidence type="ECO:0000259" key="2">
    <source>
        <dbReference type="PROSITE" id="PS50003"/>
    </source>
</evidence>
<feature type="domain" description="PH" evidence="2">
    <location>
        <begin position="901"/>
        <end position="1076"/>
    </location>
</feature>
<feature type="compositionally biased region" description="Basic and acidic residues" evidence="1">
    <location>
        <begin position="7"/>
        <end position="21"/>
    </location>
</feature>
<dbReference type="SUPFAM" id="SSF50729">
    <property type="entry name" value="PH domain-like"/>
    <property type="match status" value="1"/>
</dbReference>
<dbReference type="InterPro" id="IPR039486">
    <property type="entry name" value="Mug56/Spo71_PH"/>
</dbReference>
<protein>
    <submittedName>
        <fullName evidence="3">Sporulation protein family 7</fullName>
    </submittedName>
</protein>
<dbReference type="PROSITE" id="PS50003">
    <property type="entry name" value="PH_DOMAIN"/>
    <property type="match status" value="1"/>
</dbReference>
<dbReference type="PANTHER" id="PTHR28076">
    <property type="entry name" value="SPORULATION-SPECIFIC PROTEIN 71"/>
    <property type="match status" value="1"/>
</dbReference>
<evidence type="ECO:0000313" key="3">
    <source>
        <dbReference type="EMBL" id="QBM89709.1"/>
    </source>
</evidence>
<dbReference type="Pfam" id="PF15404">
    <property type="entry name" value="PH_4"/>
    <property type="match status" value="1"/>
</dbReference>
<dbReference type="InterPro" id="IPR011993">
    <property type="entry name" value="PH-like_dom_sf"/>
</dbReference>
<organism evidence="3 4">
    <name type="scientific">Metschnikowia aff. pulcherrima</name>
    <dbReference type="NCBI Taxonomy" id="2163413"/>
    <lineage>
        <taxon>Eukaryota</taxon>
        <taxon>Fungi</taxon>
        <taxon>Dikarya</taxon>
        <taxon>Ascomycota</taxon>
        <taxon>Saccharomycotina</taxon>
        <taxon>Pichiomycetes</taxon>
        <taxon>Metschnikowiaceae</taxon>
        <taxon>Metschnikowia</taxon>
    </lineage>
</organism>
<evidence type="ECO:0000313" key="4">
    <source>
        <dbReference type="Proteomes" id="UP000292447"/>
    </source>
</evidence>
<evidence type="ECO:0000256" key="1">
    <source>
        <dbReference type="SAM" id="MobiDB-lite"/>
    </source>
</evidence>
<dbReference type="SMART" id="SM01316">
    <property type="entry name" value="Spo7_2_N"/>
    <property type="match status" value="1"/>
</dbReference>
<dbReference type="Gene3D" id="2.30.29.30">
    <property type="entry name" value="Pleckstrin-homology domain (PH domain)/Phosphotyrosine-binding domain (PTB)"/>
    <property type="match status" value="1"/>
</dbReference>
<dbReference type="Proteomes" id="UP000292447">
    <property type="component" value="Chromosome IV"/>
</dbReference>
<name>A0A4P6XRJ9_9ASCO</name>
<dbReference type="InterPro" id="IPR057379">
    <property type="entry name" value="PH_SPO71"/>
</dbReference>
<dbReference type="Pfam" id="PF15407">
    <property type="entry name" value="Spo7_2_N"/>
    <property type="match status" value="1"/>
</dbReference>
<dbReference type="SMART" id="SM00233">
    <property type="entry name" value="PH"/>
    <property type="match status" value="2"/>
</dbReference>
<dbReference type="STRING" id="2163413.A0A4P6XRJ9"/>
<sequence>MLSPDKGAIRERSSQHQFTEHHEHSILIPHSSFTALKLLHSTPSEISHLSTSVFLGKVPDAWIKLSDKLSIFAMKKPLRHSTRTWVTTTASGFRRRLNNASGPGVSGIQNITSIDPCDVPADIWEESSAESGSTSKDLGEEIAITADTDFGSLDSDDFDEMLYGKISERGEGTTQQVGGLNDKMTGKLESRGNDVNQASMPKFLLTPCPSNDSGVDKAHETFGDSYVQEQHSNSLSAEAAFSSNKTSHNNGGELHKDASTDVKFTFQISKSEPSRPQKSNQYTLHPLENNQFFGDAGTSSKFKRAGIGGSKVQFANPEPEERRASHLLQKEYVHAEREHNRAIRKMQTLAHKSRGKARASTSKLKLKIVDSLLQKREKGEIIRVDRMLVMIKKAQNISSISAFFDRGELNASIEDHWREYHVVLKTTDNKDCPLRACLFETGRRNDFSGKPDHEFDLSRDMKADFVSLVDKTISVAREIDDGLVIYIMNTRYTTVAHKWLYMIKEILNVEFFSTVSVTLANEGKQIRANIPANLVERSLVNAETVKLLQLPTGYSLENDTLLSFLKSKIDSHTRGGKANDWANRNPNPAFCFRFYDRVEWALGGKSLVLQSQLYREKSCLEYRQLPSIPLYLRDSEGKAVPRPFSIEGFLARVTSTSGKEISKLRAFYKIQYFCTSESILFFSSIFRGIPPSPHNKLLEKNVEKESICNLLPAVYVKNSYEVDENDHFAGLRDTAFDGFENEALKEYSRKLQQIVGAKGMVDLCMISTVRPVPADSFQSRHLYFQLYLWYSSATTIEDATITDSGFEIELINGSRIKLLAPLRATRDEWVARLNDLATFWKLYRARLTEAQANSKVSNMEHLRLEDFVDSNLSFGPDSLEVKNSVANDSAFNILGLSMSTCVLCSGYLYQKQKKHSNFSRYYVVLCPGYLLIFSLFRRSKVTGVWKATPYFERYMTIPISDCYVYSESSTQLDLVASQNIKNPGECDLPRLHPDGWKSSEEDYMRCFSIWFGGKRALRHGARDLGLDPIQGAVAIKNPGMVHMARKLGVTGKVFVFLARSRQEREFWVHNLLQELNRFSKD</sequence>
<dbReference type="PANTHER" id="PTHR28076:SF1">
    <property type="entry name" value="PROSPORE MEMBRANE ADAPTER PROTEIN SPO71"/>
    <property type="match status" value="1"/>
</dbReference>
<feature type="region of interest" description="Disordered" evidence="1">
    <location>
        <begin position="1"/>
        <end position="21"/>
    </location>
</feature>
<gene>
    <name evidence="3" type="primary">MPUL0D07900</name>
    <name evidence="3" type="ORF">METSCH_D07900</name>
</gene>
<dbReference type="InterPro" id="IPR001849">
    <property type="entry name" value="PH_domain"/>
</dbReference>